<dbReference type="SUPFAM" id="SSF52833">
    <property type="entry name" value="Thioredoxin-like"/>
    <property type="match status" value="1"/>
</dbReference>
<dbReference type="OrthoDB" id="9932926at2759"/>
<evidence type="ECO:0000313" key="4">
    <source>
        <dbReference type="RefSeq" id="XP_013390270.1"/>
    </source>
</evidence>
<gene>
    <name evidence="4" type="primary">LOC106158735</name>
</gene>
<dbReference type="Gene3D" id="3.40.30.10">
    <property type="entry name" value="Glutaredoxin"/>
    <property type="match status" value="1"/>
</dbReference>
<protein>
    <submittedName>
        <fullName evidence="4">SH3 domain-binding glutamic acid-rich-like protein 3</fullName>
    </submittedName>
</protein>
<sequence>MKTASVSYILVIAIMAACVEFIECDHLATQGIRVYISSVSGNLEIKKQQQKIQMVLSGKKIDAQYIDVSSNDAAKKFMRESAGEKSIPPQLFNGEEYLGDYAAFEKAVEDERLMEFLKLN</sequence>
<dbReference type="KEGG" id="lak:106158735"/>
<dbReference type="Proteomes" id="UP000085678">
    <property type="component" value="Unplaced"/>
</dbReference>
<evidence type="ECO:0000256" key="1">
    <source>
        <dbReference type="ARBA" id="ARBA00007764"/>
    </source>
</evidence>
<comment type="similarity">
    <text evidence="1">Belongs to the SH3BGR family.</text>
</comment>
<proteinExistence type="inferred from homology"/>
<evidence type="ECO:0000313" key="3">
    <source>
        <dbReference type="Proteomes" id="UP000085678"/>
    </source>
</evidence>
<dbReference type="InterPro" id="IPR036249">
    <property type="entry name" value="Thioredoxin-like_sf"/>
</dbReference>
<dbReference type="InterPro" id="IPR051033">
    <property type="entry name" value="SH3BGR"/>
</dbReference>
<dbReference type="AlphaFoldDB" id="A0A1S3HW59"/>
<organism evidence="3 4">
    <name type="scientific">Lingula anatina</name>
    <name type="common">Brachiopod</name>
    <name type="synonym">Lingula unguis</name>
    <dbReference type="NCBI Taxonomy" id="7574"/>
    <lineage>
        <taxon>Eukaryota</taxon>
        <taxon>Metazoa</taxon>
        <taxon>Spiralia</taxon>
        <taxon>Lophotrochozoa</taxon>
        <taxon>Brachiopoda</taxon>
        <taxon>Linguliformea</taxon>
        <taxon>Lingulata</taxon>
        <taxon>Lingulida</taxon>
        <taxon>Linguloidea</taxon>
        <taxon>Lingulidae</taxon>
        <taxon>Lingula</taxon>
    </lineage>
</organism>
<dbReference type="InterPro" id="IPR006993">
    <property type="entry name" value="Glut_rich_SH3-bd"/>
</dbReference>
<feature type="chain" id="PRO_5010324427" evidence="2">
    <location>
        <begin position="25"/>
        <end position="120"/>
    </location>
</feature>
<dbReference type="RefSeq" id="XP_013390270.1">
    <property type="nucleotide sequence ID" value="XM_013534816.2"/>
</dbReference>
<accession>A0A1S3HW59</accession>
<name>A0A1S3HW59_LINAN</name>
<feature type="signal peptide" evidence="2">
    <location>
        <begin position="1"/>
        <end position="24"/>
    </location>
</feature>
<keyword evidence="2" id="KW-0732">Signal</keyword>
<evidence type="ECO:0000256" key="2">
    <source>
        <dbReference type="SAM" id="SignalP"/>
    </source>
</evidence>
<dbReference type="InParanoid" id="A0A1S3HW59"/>
<dbReference type="PROSITE" id="PS51257">
    <property type="entry name" value="PROKAR_LIPOPROTEIN"/>
    <property type="match status" value="1"/>
</dbReference>
<keyword evidence="3" id="KW-1185">Reference proteome</keyword>
<dbReference type="PANTHER" id="PTHR12232">
    <property type="entry name" value="SH3 DOMAIN-BINDING GLUTAMIC ACID-RICH-LIKE PROTEIN"/>
    <property type="match status" value="1"/>
</dbReference>
<dbReference type="Pfam" id="PF04908">
    <property type="entry name" value="SH3BGR"/>
    <property type="match status" value="1"/>
</dbReference>
<dbReference type="GeneID" id="106158735"/>
<dbReference type="GO" id="GO:0005737">
    <property type="term" value="C:cytoplasm"/>
    <property type="evidence" value="ECO:0007669"/>
    <property type="project" value="TreeGrafter"/>
</dbReference>
<dbReference type="PANTHER" id="PTHR12232:SF0">
    <property type="entry name" value="THIOREDOXIN DOMAIN-CONTAINING PROTEIN"/>
    <property type="match status" value="1"/>
</dbReference>
<reference evidence="4" key="1">
    <citation type="submission" date="2025-08" db="UniProtKB">
        <authorList>
            <consortium name="RefSeq"/>
        </authorList>
    </citation>
    <scope>IDENTIFICATION</scope>
    <source>
        <tissue evidence="4">Gonads</tissue>
    </source>
</reference>